<keyword evidence="2" id="KW-1185">Reference proteome</keyword>
<sequence length="410" mass="46619">MISKAAVLLALRFLGVVFLYTVCIASLKQHEIGSSTIIETNSQELSHTKPYQFTSKKAFFTLKMVADSPIYFFHRYIERAREEGFQVIYYEDLALSDTIPKEVTHVLLYMVPAYFIEFWRDAAEHNAIKVMISEDLNFDSAIRPARDAQAWVDLNLPRYPEALTNFVFNHTQTKPCYNYYQTAADVFYTRNTGGIVKHFNQKWNRVLVSGASGVEWYPLRAKAVELIADQSDVFERREHMGYIGGHAREQASAYADHIGKYKLALGGTCPQDKDRPYLLAKTFEIMASGTALIMDEYMEPYLHKIGMLANVHYISATVATLDAVGRRWLLADMQEQLLNITLNGHEFASSHMRLDDQLDTLFKLTDILSDQKKDGTLGEVLKPVAPSALYPNMLPSACVDIPSLDYFEKS</sequence>
<dbReference type="AlphaFoldDB" id="A0A0L0G2V8"/>
<dbReference type="EMBL" id="KQ241835">
    <property type="protein sequence ID" value="KNC83415.1"/>
    <property type="molecule type" value="Genomic_DNA"/>
</dbReference>
<organism evidence="1 2">
    <name type="scientific">Sphaeroforma arctica JP610</name>
    <dbReference type="NCBI Taxonomy" id="667725"/>
    <lineage>
        <taxon>Eukaryota</taxon>
        <taxon>Ichthyosporea</taxon>
        <taxon>Ichthyophonida</taxon>
        <taxon>Sphaeroforma</taxon>
    </lineage>
</organism>
<dbReference type="Proteomes" id="UP000054560">
    <property type="component" value="Unassembled WGS sequence"/>
</dbReference>
<dbReference type="GeneID" id="25904836"/>
<evidence type="ECO:0008006" key="3">
    <source>
        <dbReference type="Google" id="ProtNLM"/>
    </source>
</evidence>
<protein>
    <recommendedName>
        <fullName evidence="3">Glycosyl transferase family 1 domain-containing protein</fullName>
    </recommendedName>
</protein>
<name>A0A0L0G2V8_9EUKA</name>
<evidence type="ECO:0000313" key="1">
    <source>
        <dbReference type="EMBL" id="KNC83415.1"/>
    </source>
</evidence>
<accession>A0A0L0G2V8</accession>
<evidence type="ECO:0000313" key="2">
    <source>
        <dbReference type="Proteomes" id="UP000054560"/>
    </source>
</evidence>
<proteinExistence type="predicted"/>
<gene>
    <name evidence="1" type="ORF">SARC_04332</name>
</gene>
<dbReference type="RefSeq" id="XP_014157317.1">
    <property type="nucleotide sequence ID" value="XM_014301842.1"/>
</dbReference>
<reference evidence="1 2" key="1">
    <citation type="submission" date="2011-02" db="EMBL/GenBank/DDBJ databases">
        <title>The Genome Sequence of Sphaeroforma arctica JP610.</title>
        <authorList>
            <consortium name="The Broad Institute Genome Sequencing Platform"/>
            <person name="Russ C."/>
            <person name="Cuomo C."/>
            <person name="Young S.K."/>
            <person name="Zeng Q."/>
            <person name="Gargeya S."/>
            <person name="Alvarado L."/>
            <person name="Berlin A."/>
            <person name="Chapman S.B."/>
            <person name="Chen Z."/>
            <person name="Freedman E."/>
            <person name="Gellesch M."/>
            <person name="Goldberg J."/>
            <person name="Griggs A."/>
            <person name="Gujja S."/>
            <person name="Heilman E."/>
            <person name="Heiman D."/>
            <person name="Howarth C."/>
            <person name="Mehta T."/>
            <person name="Neiman D."/>
            <person name="Pearson M."/>
            <person name="Roberts A."/>
            <person name="Saif S."/>
            <person name="Shea T."/>
            <person name="Shenoy N."/>
            <person name="Sisk P."/>
            <person name="Stolte C."/>
            <person name="Sykes S."/>
            <person name="White J."/>
            <person name="Yandava C."/>
            <person name="Burger G."/>
            <person name="Gray M.W."/>
            <person name="Holland P.W.H."/>
            <person name="King N."/>
            <person name="Lang F.B.F."/>
            <person name="Roger A.J."/>
            <person name="Ruiz-Trillo I."/>
            <person name="Haas B."/>
            <person name="Nusbaum C."/>
            <person name="Birren B."/>
        </authorList>
    </citation>
    <scope>NUCLEOTIDE SEQUENCE [LARGE SCALE GENOMIC DNA]</scope>
    <source>
        <strain evidence="1 2">JP610</strain>
    </source>
</reference>
<dbReference type="OrthoDB" id="10034067at2759"/>